<dbReference type="InterPro" id="IPR006145">
    <property type="entry name" value="PsdUridine_synth_RsuA/RluA"/>
</dbReference>
<sequence>MKHFTFTLVAEHATTVKRLLATAGVSHRLFKRLVEGQHIRLNQRIVANVPVAQGTSVTFTLPEDGGVTVTHGPLAVVHEDANWLIVHKPVGLSSVPGPANPDASLLNLVAGYLTDAGYAGVQPAIITRLDRDTAGLVLVAKHPFAQGRLDQLGAAMQLTKHYTALASGVLAENWGRIDRPLGAAPDGIHQEVRGDGKDARTDYVIKQRGATNTLLELHLLTGRTHQIRVHLAAAGHPLVGDALYGGSTAQIQGQCLVATHLSFTDPFTQQQVTADIDYPQQWRELL</sequence>
<evidence type="ECO:0000256" key="3">
    <source>
        <dbReference type="ARBA" id="ARBA00033164"/>
    </source>
</evidence>
<dbReference type="PROSITE" id="PS01129">
    <property type="entry name" value="PSI_RLU"/>
    <property type="match status" value="1"/>
</dbReference>
<comment type="caution">
    <text evidence="5">The sequence shown here is derived from an EMBL/GenBank/DDBJ whole genome shotgun (WGS) entry which is preliminary data.</text>
</comment>
<dbReference type="PANTHER" id="PTHR21600:SF35">
    <property type="entry name" value="PSEUDOURIDINE SYNTHASE"/>
    <property type="match status" value="1"/>
</dbReference>
<dbReference type="InterPro" id="IPR020103">
    <property type="entry name" value="PsdUridine_synth_cat_dom_sf"/>
</dbReference>
<reference evidence="5 6" key="1">
    <citation type="journal article" date="2015" name="Genome Announc.">
        <title>Expanding the biotechnology potential of lactobacilli through comparative genomics of 213 strains and associated genera.</title>
        <authorList>
            <person name="Sun Z."/>
            <person name="Harris H.M."/>
            <person name="McCann A."/>
            <person name="Guo C."/>
            <person name="Argimon S."/>
            <person name="Zhang W."/>
            <person name="Yang X."/>
            <person name="Jeffery I.B."/>
            <person name="Cooney J.C."/>
            <person name="Kagawa T.F."/>
            <person name="Liu W."/>
            <person name="Song Y."/>
            <person name="Salvetti E."/>
            <person name="Wrobel A."/>
            <person name="Rasinkangas P."/>
            <person name="Parkhill J."/>
            <person name="Rea M.C."/>
            <person name="O'Sullivan O."/>
            <person name="Ritari J."/>
            <person name="Douillard F.P."/>
            <person name="Paul Ross R."/>
            <person name="Yang R."/>
            <person name="Briner A.E."/>
            <person name="Felis G.E."/>
            <person name="de Vos W.M."/>
            <person name="Barrangou R."/>
            <person name="Klaenhammer T.R."/>
            <person name="Caufield P.W."/>
            <person name="Cui Y."/>
            <person name="Zhang H."/>
            <person name="O'Toole P.W."/>
        </authorList>
    </citation>
    <scope>NUCLEOTIDE SEQUENCE [LARGE SCALE GENOMIC DNA]</scope>
    <source>
        <strain evidence="5 6">DSM 20505</strain>
    </source>
</reference>
<gene>
    <name evidence="5" type="ORF">FC18_GL000687</name>
</gene>
<evidence type="ECO:0000256" key="1">
    <source>
        <dbReference type="ARBA" id="ARBA00000073"/>
    </source>
</evidence>
<evidence type="ECO:0000256" key="2">
    <source>
        <dbReference type="ARBA" id="ARBA00031870"/>
    </source>
</evidence>
<feature type="domain" description="Pseudouridine synthase RsuA/RluA-like" evidence="4">
    <location>
        <begin position="82"/>
        <end position="233"/>
    </location>
</feature>
<dbReference type="Pfam" id="PF00849">
    <property type="entry name" value="PseudoU_synth_2"/>
    <property type="match status" value="1"/>
</dbReference>
<name>A0A0R1ZYX1_9LACO</name>
<dbReference type="GO" id="GO:0000455">
    <property type="term" value="P:enzyme-directed rRNA pseudouridine synthesis"/>
    <property type="evidence" value="ECO:0007669"/>
    <property type="project" value="TreeGrafter"/>
</dbReference>
<dbReference type="Proteomes" id="UP000051679">
    <property type="component" value="Unassembled WGS sequence"/>
</dbReference>
<protein>
    <recommendedName>
        <fullName evidence="2">RNA pseudouridylate synthase</fullName>
    </recommendedName>
    <alternativeName>
        <fullName evidence="3">RNA-uridine isomerase</fullName>
    </alternativeName>
</protein>
<dbReference type="GO" id="GO:0003723">
    <property type="term" value="F:RNA binding"/>
    <property type="evidence" value="ECO:0007669"/>
    <property type="project" value="InterPro"/>
</dbReference>
<dbReference type="CDD" id="cd02869">
    <property type="entry name" value="PseudoU_synth_RluA_like"/>
    <property type="match status" value="1"/>
</dbReference>
<dbReference type="RefSeq" id="WP_054677636.1">
    <property type="nucleotide sequence ID" value="NZ_AYYO01000009.1"/>
</dbReference>
<dbReference type="AlphaFoldDB" id="A0A0R1ZYX1"/>
<dbReference type="PATRIC" id="fig|1291052.5.peg.702"/>
<accession>A0A0R1ZYX1</accession>
<keyword evidence="6" id="KW-1185">Reference proteome</keyword>
<evidence type="ECO:0000259" key="4">
    <source>
        <dbReference type="Pfam" id="PF00849"/>
    </source>
</evidence>
<evidence type="ECO:0000313" key="6">
    <source>
        <dbReference type="Proteomes" id="UP000051679"/>
    </source>
</evidence>
<organism evidence="5 6">
    <name type="scientific">Lacticaseibacillus sharpeae JCM 1186 = DSM 20505</name>
    <dbReference type="NCBI Taxonomy" id="1291052"/>
    <lineage>
        <taxon>Bacteria</taxon>
        <taxon>Bacillati</taxon>
        <taxon>Bacillota</taxon>
        <taxon>Bacilli</taxon>
        <taxon>Lactobacillales</taxon>
        <taxon>Lactobacillaceae</taxon>
        <taxon>Lacticaseibacillus</taxon>
    </lineage>
</organism>
<dbReference type="InterPro" id="IPR006224">
    <property type="entry name" value="PsdUridine_synth_RluA-like_CS"/>
</dbReference>
<dbReference type="SUPFAM" id="SSF55120">
    <property type="entry name" value="Pseudouridine synthase"/>
    <property type="match status" value="1"/>
</dbReference>
<comment type="catalytic activity">
    <reaction evidence="1">
        <text>a uridine in RNA = a pseudouridine in RNA</text>
        <dbReference type="Rhea" id="RHEA:48348"/>
        <dbReference type="Rhea" id="RHEA-COMP:12068"/>
        <dbReference type="Rhea" id="RHEA-COMP:12069"/>
        <dbReference type="ChEBI" id="CHEBI:65314"/>
        <dbReference type="ChEBI" id="CHEBI:65315"/>
    </reaction>
</comment>
<dbReference type="GO" id="GO:0009982">
    <property type="term" value="F:pseudouridine synthase activity"/>
    <property type="evidence" value="ECO:0007669"/>
    <property type="project" value="InterPro"/>
</dbReference>
<dbReference type="STRING" id="1291052.FC18_GL000687"/>
<dbReference type="Gene3D" id="3.30.2350.10">
    <property type="entry name" value="Pseudouridine synthase"/>
    <property type="match status" value="1"/>
</dbReference>
<evidence type="ECO:0000313" key="5">
    <source>
        <dbReference type="EMBL" id="KRM56156.1"/>
    </source>
</evidence>
<proteinExistence type="predicted"/>
<dbReference type="InterPro" id="IPR050188">
    <property type="entry name" value="RluA_PseudoU_synthase"/>
</dbReference>
<dbReference type="EMBL" id="AYYO01000009">
    <property type="protein sequence ID" value="KRM56156.1"/>
    <property type="molecule type" value="Genomic_DNA"/>
</dbReference>
<dbReference type="PANTHER" id="PTHR21600">
    <property type="entry name" value="MITOCHONDRIAL RNA PSEUDOURIDINE SYNTHASE"/>
    <property type="match status" value="1"/>
</dbReference>
<dbReference type="GO" id="GO:0140098">
    <property type="term" value="F:catalytic activity, acting on RNA"/>
    <property type="evidence" value="ECO:0007669"/>
    <property type="project" value="UniProtKB-ARBA"/>
</dbReference>